<keyword evidence="1" id="KW-0732">Signal</keyword>
<evidence type="ECO:0000313" key="3">
    <source>
        <dbReference type="Proteomes" id="UP000323454"/>
    </source>
</evidence>
<evidence type="ECO:0000256" key="1">
    <source>
        <dbReference type="SAM" id="SignalP"/>
    </source>
</evidence>
<gene>
    <name evidence="2" type="ORF">F0L68_11930</name>
</gene>
<dbReference type="Proteomes" id="UP000323454">
    <property type="component" value="Unassembled WGS sequence"/>
</dbReference>
<dbReference type="OrthoDB" id="5190645at2"/>
<reference evidence="2 3" key="1">
    <citation type="submission" date="2019-09" db="EMBL/GenBank/DDBJ databases">
        <title>Goodfellowia gen. nov., a new genus of the Pseudonocardineae related to Actinoalloteichus, containing Goodfellowia coeruleoviolacea gen. nov., comb. nov. gen. nov., comb. nov.</title>
        <authorList>
            <person name="Labeda D."/>
        </authorList>
    </citation>
    <scope>NUCLEOTIDE SEQUENCE [LARGE SCALE GENOMIC DNA]</scope>
    <source>
        <strain evidence="2 3">AN110305</strain>
    </source>
</reference>
<sequence length="167" mass="16895">MSKHSDDKPRKRRRKAMIVGLAIGVGATMLSTAAFAAWDVSGDGTSSDAAATAQKIVVKLNPNPNGDLWPGGTGAAQYSIDNPNGFPVVVSKLTFNSITSGNETNCPAKNLTAVNSTATLATAITVPANSNSGAQSLPAAFKLDTNAPSACQGVVFTVKTSATAVTG</sequence>
<feature type="signal peptide" evidence="1">
    <location>
        <begin position="1"/>
        <end position="36"/>
    </location>
</feature>
<feature type="chain" id="PRO_5023041748" description="SipW-cognate class signal peptide" evidence="1">
    <location>
        <begin position="37"/>
        <end position="167"/>
    </location>
</feature>
<evidence type="ECO:0008006" key="4">
    <source>
        <dbReference type="Google" id="ProtNLM"/>
    </source>
</evidence>
<evidence type="ECO:0000313" key="2">
    <source>
        <dbReference type="EMBL" id="KAA2262606.1"/>
    </source>
</evidence>
<keyword evidence="3" id="KW-1185">Reference proteome</keyword>
<dbReference type="EMBL" id="VUOB01000021">
    <property type="protein sequence ID" value="KAA2262606.1"/>
    <property type="molecule type" value="Genomic_DNA"/>
</dbReference>
<organism evidence="2 3">
    <name type="scientific">Solihabitans fulvus</name>
    <dbReference type="NCBI Taxonomy" id="1892852"/>
    <lineage>
        <taxon>Bacteria</taxon>
        <taxon>Bacillati</taxon>
        <taxon>Actinomycetota</taxon>
        <taxon>Actinomycetes</taxon>
        <taxon>Pseudonocardiales</taxon>
        <taxon>Pseudonocardiaceae</taxon>
        <taxon>Solihabitans</taxon>
    </lineage>
</organism>
<accession>A0A5B2XHC5</accession>
<name>A0A5B2XHC5_9PSEU</name>
<dbReference type="AlphaFoldDB" id="A0A5B2XHC5"/>
<comment type="caution">
    <text evidence="2">The sequence shown here is derived from an EMBL/GenBank/DDBJ whole genome shotgun (WGS) entry which is preliminary data.</text>
</comment>
<reference evidence="2 3" key="2">
    <citation type="submission" date="2019-09" db="EMBL/GenBank/DDBJ databases">
        <authorList>
            <person name="Jin C."/>
        </authorList>
    </citation>
    <scope>NUCLEOTIDE SEQUENCE [LARGE SCALE GENOMIC DNA]</scope>
    <source>
        <strain evidence="2 3">AN110305</strain>
    </source>
</reference>
<proteinExistence type="predicted"/>
<dbReference type="RefSeq" id="WP_149849585.1">
    <property type="nucleotide sequence ID" value="NZ_VUOB01000021.1"/>
</dbReference>
<protein>
    <recommendedName>
        <fullName evidence="4">SipW-cognate class signal peptide</fullName>
    </recommendedName>
</protein>